<dbReference type="SUPFAM" id="SSF53383">
    <property type="entry name" value="PLP-dependent transferases"/>
    <property type="match status" value="1"/>
</dbReference>
<evidence type="ECO:0000256" key="4">
    <source>
        <dbReference type="ARBA" id="ARBA00022898"/>
    </source>
</evidence>
<keyword evidence="4 7" id="KW-0663">Pyridoxal phosphate</keyword>
<dbReference type="PANTHER" id="PTHR11808">
    <property type="entry name" value="TRANS-SULFURATION ENZYME FAMILY MEMBER"/>
    <property type="match status" value="1"/>
</dbReference>
<dbReference type="EMBL" id="CAJFCI010000077">
    <property type="protein sequence ID" value="CAD5109753.1"/>
    <property type="molecule type" value="Genomic_DNA"/>
</dbReference>
<dbReference type="Gene3D" id="3.40.640.10">
    <property type="entry name" value="Type I PLP-dependent aspartate aminotransferase-like (Major domain)"/>
    <property type="match status" value="1"/>
</dbReference>
<comment type="catalytic activity">
    <reaction evidence="7">
        <text>O-succinyl-L-homoserine + hydrogen sulfide = L-homocysteine + succinate</text>
        <dbReference type="Rhea" id="RHEA:27826"/>
        <dbReference type="ChEBI" id="CHEBI:29919"/>
        <dbReference type="ChEBI" id="CHEBI:30031"/>
        <dbReference type="ChEBI" id="CHEBI:57661"/>
        <dbReference type="ChEBI" id="CHEBI:58199"/>
    </reaction>
</comment>
<reference evidence="10 11" key="1">
    <citation type="submission" date="2020-08" db="EMBL/GenBank/DDBJ databases">
        <authorList>
            <person name="Criscuolo A."/>
        </authorList>
    </citation>
    <scope>NUCLEOTIDE SEQUENCE [LARGE SCALE GENOMIC DNA]</scope>
    <source>
        <strain evidence="10">CIP111764</strain>
    </source>
</reference>
<sequence>MTIEWDAGRLDSDLEGAAFDTLAVRAGQQRTPEGEHGEPLFFTSSYVFRTAADAAARFAGEVPGNVYSRYTNPTVRLFEERIAALEGAEQAVATASGMSAILAMVMALCSAGDHVLVSRSVFGSTISLFEKYLKRFGVQVDYPALSDIDGWRAACKPNTKLFFVESPSNPLAELVDIAALAEVAHANGALLAVDNCFCTPALQQPLKLGADIIIHSATKYIDGQGRCLGGVVAGRSQQMQEVVGFLRTAGPTLSPFNAWVFLKGLETLRIRMQAHSASALALAEWLEQQPGIERVYYAGLPSHPQHELAKRQQSGFGAVVSFEVAGGKEGAWRFIDATRMISITTNLGDTKTTIAHPATTSHGRLSPAERANAGIGDNLIRVAVGLEDVADLKADLARGLAAL</sequence>
<comment type="similarity">
    <text evidence="5 7">Belongs to the trans-sulfuration enzymes family. MetZ subfamily.</text>
</comment>
<dbReference type="RefSeq" id="WP_187673060.1">
    <property type="nucleotide sequence ID" value="NZ_CAJFCI010000077.1"/>
</dbReference>
<dbReference type="GO" id="GO:0005737">
    <property type="term" value="C:cytoplasm"/>
    <property type="evidence" value="ECO:0007669"/>
    <property type="project" value="TreeGrafter"/>
</dbReference>
<dbReference type="InterPro" id="IPR054542">
    <property type="entry name" value="Cys_met_metab_PP"/>
</dbReference>
<dbReference type="UniPathway" id="UPA00051">
    <property type="reaction ID" value="UER00449"/>
</dbReference>
<dbReference type="Proteomes" id="UP000583387">
    <property type="component" value="Unassembled WGS sequence"/>
</dbReference>
<comment type="function">
    <text evidence="7">Catalyzes the formation of L-homocysteine from O-succinyl-L-homoserine (OSHS) and hydrogen sulfide.</text>
</comment>
<feature type="modified residue" description="N6-(pyridoxal phosphate)lysine" evidence="7 8">
    <location>
        <position position="219"/>
    </location>
</feature>
<dbReference type="NCBIfam" id="TIGR01325">
    <property type="entry name" value="O_suc_HS_sulf"/>
    <property type="match status" value="1"/>
</dbReference>
<keyword evidence="7" id="KW-0486">Methionine biosynthesis</keyword>
<dbReference type="GO" id="GO:0016846">
    <property type="term" value="F:carbon-sulfur lyase activity"/>
    <property type="evidence" value="ECO:0007669"/>
    <property type="project" value="TreeGrafter"/>
</dbReference>
<comment type="caution">
    <text evidence="10">The sequence shown here is derived from an EMBL/GenBank/DDBJ whole genome shotgun (WGS) entry which is preliminary data.</text>
</comment>
<name>A0A7U7ERZ4_9GAMM</name>
<evidence type="ECO:0000256" key="5">
    <source>
        <dbReference type="ARBA" id="ARBA00060995"/>
    </source>
</evidence>
<comment type="cofactor">
    <cofactor evidence="1 7 9">
        <name>pyridoxal 5'-phosphate</name>
        <dbReference type="ChEBI" id="CHEBI:597326"/>
    </cofactor>
</comment>
<evidence type="ECO:0000256" key="1">
    <source>
        <dbReference type="ARBA" id="ARBA00001933"/>
    </source>
</evidence>
<protein>
    <recommendedName>
        <fullName evidence="6 7">O-succinylhomoserine sulfhydrylase</fullName>
        <shortName evidence="7">OSH sulfhydrylase</shortName>
        <shortName evidence="7">OSHS sulfhydrylase</shortName>
        <ecNumber evidence="7">2.5.1.-</ecNumber>
    </recommendedName>
</protein>
<evidence type="ECO:0000256" key="2">
    <source>
        <dbReference type="ARBA" id="ARBA00011881"/>
    </source>
</evidence>
<evidence type="ECO:0000313" key="10">
    <source>
        <dbReference type="EMBL" id="CAD5109753.1"/>
    </source>
</evidence>
<keyword evidence="7" id="KW-0028">Amino-acid biosynthesis</keyword>
<organism evidence="10 11">
    <name type="scientific">Zestomonas carbonaria</name>
    <dbReference type="NCBI Taxonomy" id="2762745"/>
    <lineage>
        <taxon>Bacteria</taxon>
        <taxon>Pseudomonadati</taxon>
        <taxon>Pseudomonadota</taxon>
        <taxon>Gammaproteobacteria</taxon>
        <taxon>Pseudomonadales</taxon>
        <taxon>Pseudomonadaceae</taxon>
        <taxon>Zestomonas</taxon>
    </lineage>
</organism>
<evidence type="ECO:0000313" key="11">
    <source>
        <dbReference type="Proteomes" id="UP000583387"/>
    </source>
</evidence>
<comment type="subunit">
    <text evidence="2 7">Homotetramer.</text>
</comment>
<dbReference type="GO" id="GO:0071266">
    <property type="term" value="P:'de novo' L-methionine biosynthetic process"/>
    <property type="evidence" value="ECO:0007669"/>
    <property type="project" value="UniProtKB-UniRule"/>
</dbReference>
<evidence type="ECO:0000256" key="8">
    <source>
        <dbReference type="PIRSR" id="PIRSR001434-2"/>
    </source>
</evidence>
<dbReference type="InterPro" id="IPR015424">
    <property type="entry name" value="PyrdxlP-dep_Trfase"/>
</dbReference>
<dbReference type="FunFam" id="3.40.640.10:FF:000035">
    <property type="entry name" value="O-succinylhomoserine sulfhydrylase"/>
    <property type="match status" value="1"/>
</dbReference>
<evidence type="ECO:0000256" key="9">
    <source>
        <dbReference type="RuleBase" id="RU362118"/>
    </source>
</evidence>
<keyword evidence="3 7" id="KW-0808">Transferase</keyword>
<dbReference type="AlphaFoldDB" id="A0A7U7ERZ4"/>
<dbReference type="GO" id="GO:0016765">
    <property type="term" value="F:transferase activity, transferring alkyl or aryl (other than methyl) groups"/>
    <property type="evidence" value="ECO:0007669"/>
    <property type="project" value="UniProtKB-UniRule"/>
</dbReference>
<dbReference type="PIRSF" id="PIRSF001434">
    <property type="entry name" value="CGS"/>
    <property type="match status" value="1"/>
</dbReference>
<dbReference type="HAMAP" id="MF_02056">
    <property type="entry name" value="MetZ"/>
    <property type="match status" value="1"/>
</dbReference>
<dbReference type="InterPro" id="IPR015421">
    <property type="entry name" value="PyrdxlP-dep_Trfase_major"/>
</dbReference>
<dbReference type="GO" id="GO:0030170">
    <property type="term" value="F:pyridoxal phosphate binding"/>
    <property type="evidence" value="ECO:0007669"/>
    <property type="project" value="UniProtKB-UniRule"/>
</dbReference>
<dbReference type="EC" id="2.5.1.-" evidence="7"/>
<comment type="pathway">
    <text evidence="7">Amino-acid biosynthesis; L-methionine biosynthesis via de novo pathway; L-homocysteine from O-succinyl-L-homoserine: step 1/1.</text>
</comment>
<keyword evidence="11" id="KW-1185">Reference proteome</keyword>
<dbReference type="Pfam" id="PF01053">
    <property type="entry name" value="Cys_Met_Meta_PP"/>
    <property type="match status" value="1"/>
</dbReference>
<evidence type="ECO:0000256" key="7">
    <source>
        <dbReference type="HAMAP-Rule" id="MF_02056"/>
    </source>
</evidence>
<dbReference type="InterPro" id="IPR000277">
    <property type="entry name" value="Cys/Met-Metab_PyrdxlP-dep_enz"/>
</dbReference>
<dbReference type="GO" id="GO:0019346">
    <property type="term" value="P:transsulfuration"/>
    <property type="evidence" value="ECO:0007669"/>
    <property type="project" value="InterPro"/>
</dbReference>
<proteinExistence type="inferred from homology"/>
<dbReference type="PANTHER" id="PTHR11808:SF80">
    <property type="entry name" value="CYSTATHIONINE GAMMA-LYASE"/>
    <property type="match status" value="1"/>
</dbReference>
<dbReference type="InterPro" id="IPR006234">
    <property type="entry name" value="O-succ-hSer_sulfhydrylase"/>
</dbReference>
<dbReference type="FunFam" id="3.90.1150.10:FF:000033">
    <property type="entry name" value="Cystathionine gamma-synthase"/>
    <property type="match status" value="1"/>
</dbReference>
<evidence type="ECO:0000256" key="3">
    <source>
        <dbReference type="ARBA" id="ARBA00022679"/>
    </source>
</evidence>
<dbReference type="GO" id="GO:0071268">
    <property type="term" value="P:homocysteine biosynthetic process"/>
    <property type="evidence" value="ECO:0007669"/>
    <property type="project" value="InterPro"/>
</dbReference>
<gene>
    <name evidence="7 10" type="primary">metZ</name>
    <name evidence="10" type="ORF">PSEWESI4_04064</name>
</gene>
<dbReference type="CDD" id="cd00614">
    <property type="entry name" value="CGS_like"/>
    <property type="match status" value="1"/>
</dbReference>
<accession>A0A7U7ERZ4</accession>
<dbReference type="PROSITE" id="PS00868">
    <property type="entry name" value="CYS_MET_METAB_PP"/>
    <property type="match status" value="1"/>
</dbReference>
<dbReference type="Gene3D" id="3.90.1150.10">
    <property type="entry name" value="Aspartate Aminotransferase, domain 1"/>
    <property type="match status" value="1"/>
</dbReference>
<evidence type="ECO:0000256" key="6">
    <source>
        <dbReference type="ARBA" id="ARBA00071157"/>
    </source>
</evidence>
<dbReference type="NCBIfam" id="NF006003">
    <property type="entry name" value="PRK08133.1"/>
    <property type="match status" value="1"/>
</dbReference>
<dbReference type="InterPro" id="IPR015422">
    <property type="entry name" value="PyrdxlP-dep_Trfase_small"/>
</dbReference>